<dbReference type="GO" id="GO:0008745">
    <property type="term" value="F:N-acetylmuramoyl-L-alanine amidase activity"/>
    <property type="evidence" value="ECO:0007669"/>
    <property type="project" value="UniProtKB-EC"/>
</dbReference>
<dbReference type="Gene3D" id="3.40.630.40">
    <property type="entry name" value="Zn-dependent exopeptidases"/>
    <property type="match status" value="1"/>
</dbReference>
<dbReference type="PANTHER" id="PTHR30404">
    <property type="entry name" value="N-ACETYLMURAMOYL-L-ALANINE AMIDASE"/>
    <property type="match status" value="1"/>
</dbReference>
<dbReference type="PANTHER" id="PTHR30404:SF0">
    <property type="entry name" value="N-ACETYLMURAMOYL-L-ALANINE AMIDASE AMIC"/>
    <property type="match status" value="1"/>
</dbReference>
<dbReference type="AlphaFoldDB" id="A0A1C4FPL6"/>
<dbReference type="STRING" id="1335309.GA0116948_1163"/>
<evidence type="ECO:0000313" key="6">
    <source>
        <dbReference type="EMBL" id="SCC57764.1"/>
    </source>
</evidence>
<sequence>MASGIFLCRNTGKKISYLHGRQEPMKRLIQRIAITVILGLSTAPAFSQAGIFLVQGNRERYNVSNPRQFLSGHVCRDCRLWLNNDSLHVYPTGSFATVVNLQQGENTVTLRSEDPEGHSILKSILYYFTPTPAPVATSSLRVETINIMPSGNLWLSEGDTLRIRMKGYPGCQATWINEQPLQELPASRSGGIPGYYEGAYIIQATDSLLNNKLKVVLRDPQGSTVVKESAYRYRFLPGKFLYGRTIDNRCYLTTSPVGDRLGPEKLEYLDQDVLLRIVGRVNDYYKVKLSPQRYAYIPEPLADTASSAAPVLPSQVGSLITWSDVLYDYAAIQLSEKLPYASTQQVAPGRISIDVFGANLAPGTTYRDSTSTREITHPFLQQAQPDVVRITLPLQHAQPWGYKIYYEGTRLIVLVKRPPPHLDFAHLTIGIDAGHGGSNPGSMGPTGMNEKNLTLQLALALRDTLAKRGATLLMTRTRDESVNNEDRFSNFRNRNPDLLVSIHLNSSANPVDVKGSATYYKQPMSEPLGSAVHEQLLQTGLRDFKNNGHFNFVLVQPTEFPSLLIETLFISNPDDETLVLDPSYRQLLVDKMVQGLQNFLDKAAKNQ</sequence>
<dbReference type="SMART" id="SM00646">
    <property type="entry name" value="Ami_3"/>
    <property type="match status" value="1"/>
</dbReference>
<gene>
    <name evidence="6" type="ORF">GA0116948_1163</name>
</gene>
<proteinExistence type="predicted"/>
<comment type="catalytic activity">
    <reaction evidence="1">
        <text>Hydrolyzes the link between N-acetylmuramoyl residues and L-amino acid residues in certain cell-wall glycopeptides.</text>
        <dbReference type="EC" id="3.5.1.28"/>
    </reaction>
</comment>
<dbReference type="CDD" id="cd02696">
    <property type="entry name" value="MurNAc-LAA"/>
    <property type="match status" value="1"/>
</dbReference>
<name>A0A1C4FPL6_9BACT</name>
<evidence type="ECO:0000256" key="3">
    <source>
        <dbReference type="ARBA" id="ARBA00022801"/>
    </source>
</evidence>
<dbReference type="EC" id="3.5.1.28" evidence="2"/>
<dbReference type="OrthoDB" id="9806267at2"/>
<keyword evidence="3" id="KW-0378">Hydrolase</keyword>
<evidence type="ECO:0000256" key="1">
    <source>
        <dbReference type="ARBA" id="ARBA00001561"/>
    </source>
</evidence>
<feature type="transmembrane region" description="Helical" evidence="4">
    <location>
        <begin position="32"/>
        <end position="54"/>
    </location>
</feature>
<dbReference type="SUPFAM" id="SSF53187">
    <property type="entry name" value="Zn-dependent exopeptidases"/>
    <property type="match status" value="1"/>
</dbReference>
<dbReference type="InterPro" id="IPR002508">
    <property type="entry name" value="MurNAc-LAA_cat"/>
</dbReference>
<reference evidence="6 7" key="1">
    <citation type="submission" date="2016-08" db="EMBL/GenBank/DDBJ databases">
        <authorList>
            <person name="Seilhamer J.J."/>
        </authorList>
    </citation>
    <scope>NUCLEOTIDE SEQUENCE [LARGE SCALE GENOMIC DNA]</scope>
    <source>
        <strain evidence="6 7">A37T2</strain>
    </source>
</reference>
<evidence type="ECO:0000256" key="4">
    <source>
        <dbReference type="SAM" id="Phobius"/>
    </source>
</evidence>
<feature type="domain" description="MurNAc-LAA" evidence="5">
    <location>
        <begin position="489"/>
        <end position="597"/>
    </location>
</feature>
<dbReference type="Pfam" id="PF01520">
    <property type="entry name" value="Amidase_3"/>
    <property type="match status" value="1"/>
</dbReference>
<accession>A0A1C4FPL6</accession>
<evidence type="ECO:0000256" key="2">
    <source>
        <dbReference type="ARBA" id="ARBA00011901"/>
    </source>
</evidence>
<dbReference type="EMBL" id="FMAR01000016">
    <property type="protein sequence ID" value="SCC57764.1"/>
    <property type="molecule type" value="Genomic_DNA"/>
</dbReference>
<evidence type="ECO:0000259" key="5">
    <source>
        <dbReference type="SMART" id="SM00646"/>
    </source>
</evidence>
<keyword evidence="4" id="KW-1133">Transmembrane helix</keyword>
<protein>
    <recommendedName>
        <fullName evidence="2">N-acetylmuramoyl-L-alanine amidase</fullName>
        <ecNumber evidence="2">3.5.1.28</ecNumber>
    </recommendedName>
</protein>
<dbReference type="Proteomes" id="UP000242818">
    <property type="component" value="Unassembled WGS sequence"/>
</dbReference>
<keyword evidence="4" id="KW-0812">Transmembrane</keyword>
<organism evidence="6 7">
    <name type="scientific">Chitinophaga costaii</name>
    <dbReference type="NCBI Taxonomy" id="1335309"/>
    <lineage>
        <taxon>Bacteria</taxon>
        <taxon>Pseudomonadati</taxon>
        <taxon>Bacteroidota</taxon>
        <taxon>Chitinophagia</taxon>
        <taxon>Chitinophagales</taxon>
        <taxon>Chitinophagaceae</taxon>
        <taxon>Chitinophaga</taxon>
    </lineage>
</organism>
<keyword evidence="4" id="KW-0472">Membrane</keyword>
<dbReference type="GO" id="GO:0030288">
    <property type="term" value="C:outer membrane-bounded periplasmic space"/>
    <property type="evidence" value="ECO:0007669"/>
    <property type="project" value="TreeGrafter"/>
</dbReference>
<evidence type="ECO:0000313" key="7">
    <source>
        <dbReference type="Proteomes" id="UP000242818"/>
    </source>
</evidence>
<keyword evidence="7" id="KW-1185">Reference proteome</keyword>
<dbReference type="InterPro" id="IPR050695">
    <property type="entry name" value="N-acetylmuramoyl_amidase_3"/>
</dbReference>
<dbReference type="GO" id="GO:0009253">
    <property type="term" value="P:peptidoglycan catabolic process"/>
    <property type="evidence" value="ECO:0007669"/>
    <property type="project" value="InterPro"/>
</dbReference>